<comment type="similarity">
    <text evidence="1">Belongs to the complex I LYR family.</text>
</comment>
<evidence type="ECO:0000259" key="2">
    <source>
        <dbReference type="Pfam" id="PF05347"/>
    </source>
</evidence>
<proteinExistence type="inferred from homology"/>
<organism evidence="3 4">
    <name type="scientific">Meloidogyne hapla</name>
    <name type="common">Root-knot nematode worm</name>
    <dbReference type="NCBI Taxonomy" id="6305"/>
    <lineage>
        <taxon>Eukaryota</taxon>
        <taxon>Metazoa</taxon>
        <taxon>Ecdysozoa</taxon>
        <taxon>Nematoda</taxon>
        <taxon>Chromadorea</taxon>
        <taxon>Rhabditida</taxon>
        <taxon>Tylenchina</taxon>
        <taxon>Tylenchomorpha</taxon>
        <taxon>Tylenchoidea</taxon>
        <taxon>Meloidogynidae</taxon>
        <taxon>Meloidogyninae</taxon>
        <taxon>Meloidogyne</taxon>
    </lineage>
</organism>
<dbReference type="GO" id="GO:0005739">
    <property type="term" value="C:mitochondrion"/>
    <property type="evidence" value="ECO:0007669"/>
    <property type="project" value="TreeGrafter"/>
</dbReference>
<name>A0A1I8BXH5_MELHA</name>
<dbReference type="InterPro" id="IPR008011">
    <property type="entry name" value="Complex1_LYR_dom"/>
</dbReference>
<keyword evidence="3" id="KW-1185">Reference proteome</keyword>
<dbReference type="OMA" id="PYPRPHY"/>
<dbReference type="PANTHER" id="PTHR14273">
    <property type="entry name" value="LYR MOTIF-CONTAINING PROTEIN 1"/>
    <property type="match status" value="1"/>
</dbReference>
<dbReference type="InterPro" id="IPR045294">
    <property type="entry name" value="Complex1_LYR_LYRM1"/>
</dbReference>
<accession>A0A1I8BXH5</accession>
<evidence type="ECO:0000313" key="4">
    <source>
        <dbReference type="WBParaSite" id="MhA1_Contig698.frz3.gene7"/>
    </source>
</evidence>
<evidence type="ECO:0000256" key="1">
    <source>
        <dbReference type="ARBA" id="ARBA00009508"/>
    </source>
</evidence>
<feature type="domain" description="Complex 1 LYR protein" evidence="2">
    <location>
        <begin position="11"/>
        <end position="72"/>
    </location>
</feature>
<dbReference type="AlphaFoldDB" id="A0A1I8BXH5"/>
<dbReference type="Pfam" id="PF05347">
    <property type="entry name" value="Complex1_LYR"/>
    <property type="match status" value="1"/>
</dbReference>
<evidence type="ECO:0000313" key="3">
    <source>
        <dbReference type="Proteomes" id="UP000095281"/>
    </source>
</evidence>
<dbReference type="CDD" id="cd20261">
    <property type="entry name" value="Complex1_LYR_LYRM1"/>
    <property type="match status" value="1"/>
</dbReference>
<reference evidence="4" key="1">
    <citation type="submission" date="2016-11" db="UniProtKB">
        <authorList>
            <consortium name="WormBaseParasite"/>
        </authorList>
    </citation>
    <scope>IDENTIFICATION</scope>
</reference>
<dbReference type="PANTHER" id="PTHR14273:SF0">
    <property type="entry name" value="LYR MOTIF-CONTAINING PROTEIN 1"/>
    <property type="match status" value="1"/>
</dbReference>
<dbReference type="InterPro" id="IPR040330">
    <property type="entry name" value="LYRM1"/>
</dbReference>
<dbReference type="Proteomes" id="UP000095281">
    <property type="component" value="Unplaced"/>
</dbReference>
<sequence length="97" mass="11543">MNPYNNNTKHQVLSLYSRIIRLSKTWTAKEPKDTYQERAYILSEARNEFRKNIFETDQSKIKQLVDEGHKRVNIALHYGIPYDKPEYLPPSTSYGFF</sequence>
<dbReference type="WBParaSite" id="MhA1_Contig698.frz3.gene7">
    <property type="protein sequence ID" value="MhA1_Contig698.frz3.gene7"/>
    <property type="gene ID" value="MhA1_Contig698.frz3.gene7"/>
</dbReference>
<protein>
    <submittedName>
        <fullName evidence="4">Complex1_LYR_dom domain-containing protein</fullName>
    </submittedName>
</protein>